<dbReference type="EMBL" id="JACRAF010000027">
    <property type="protein sequence ID" value="MBI4922079.1"/>
    <property type="molecule type" value="Genomic_DNA"/>
</dbReference>
<sequence length="146" mass="16327">MPVIIELILAVVLIGAVISYFTRSRRVSERQAMTERRVDAYIETIRREADKPELAAMSDTELRDLLLSSAHNLKVQSDRRMYFLFGGVVIALIGAIMVATEDGTRGFGIALLIGALVLYGFNEFLGRQMIGPLEQKGIDVERLRVE</sequence>
<comment type="caution">
    <text evidence="2">The sequence shown here is derived from an EMBL/GenBank/DDBJ whole genome shotgun (WGS) entry which is preliminary data.</text>
</comment>
<evidence type="ECO:0000256" key="1">
    <source>
        <dbReference type="SAM" id="Phobius"/>
    </source>
</evidence>
<dbReference type="AlphaFoldDB" id="A0A933L0M3"/>
<reference evidence="2" key="1">
    <citation type="submission" date="2020-07" db="EMBL/GenBank/DDBJ databases">
        <title>Huge and variable diversity of episymbiotic CPR bacteria and DPANN archaea in groundwater ecosystems.</title>
        <authorList>
            <person name="He C.Y."/>
            <person name="Keren R."/>
            <person name="Whittaker M."/>
            <person name="Farag I.F."/>
            <person name="Doudna J."/>
            <person name="Cate J.H.D."/>
            <person name="Banfield J.F."/>
        </authorList>
    </citation>
    <scope>NUCLEOTIDE SEQUENCE</scope>
    <source>
        <strain evidence="2">NC_groundwater_1586_Pr3_B-0.1um_66_15</strain>
    </source>
</reference>
<accession>A0A933L0M3</accession>
<keyword evidence="1" id="KW-0472">Membrane</keyword>
<feature type="transmembrane region" description="Helical" evidence="1">
    <location>
        <begin position="106"/>
        <end position="125"/>
    </location>
</feature>
<dbReference type="Proteomes" id="UP000782610">
    <property type="component" value="Unassembled WGS sequence"/>
</dbReference>
<name>A0A933L0M3_9HYPH</name>
<keyword evidence="1" id="KW-0812">Transmembrane</keyword>
<keyword evidence="1" id="KW-1133">Transmembrane helix</keyword>
<evidence type="ECO:0000313" key="3">
    <source>
        <dbReference type="Proteomes" id="UP000782610"/>
    </source>
</evidence>
<gene>
    <name evidence="2" type="ORF">HY834_10040</name>
</gene>
<evidence type="ECO:0000313" key="2">
    <source>
        <dbReference type="EMBL" id="MBI4922079.1"/>
    </source>
</evidence>
<feature type="transmembrane region" description="Helical" evidence="1">
    <location>
        <begin position="81"/>
        <end position="100"/>
    </location>
</feature>
<protein>
    <submittedName>
        <fullName evidence="2">Uncharacterized protein</fullName>
    </submittedName>
</protein>
<feature type="transmembrane region" description="Helical" evidence="1">
    <location>
        <begin position="6"/>
        <end position="23"/>
    </location>
</feature>
<organism evidence="2 3">
    <name type="scientific">Devosia nanyangense</name>
    <dbReference type="NCBI Taxonomy" id="1228055"/>
    <lineage>
        <taxon>Bacteria</taxon>
        <taxon>Pseudomonadati</taxon>
        <taxon>Pseudomonadota</taxon>
        <taxon>Alphaproteobacteria</taxon>
        <taxon>Hyphomicrobiales</taxon>
        <taxon>Devosiaceae</taxon>
        <taxon>Devosia</taxon>
    </lineage>
</organism>
<proteinExistence type="predicted"/>